<protein>
    <submittedName>
        <fullName evidence="1">Uncharacterized protein</fullName>
    </submittedName>
</protein>
<feature type="non-terminal residue" evidence="1">
    <location>
        <position position="1"/>
    </location>
</feature>
<name>L1NL49_9BACT</name>
<reference evidence="1 2" key="1">
    <citation type="submission" date="2012-05" db="EMBL/GenBank/DDBJ databases">
        <authorList>
            <person name="Weinstock G."/>
            <person name="Sodergren E."/>
            <person name="Lobos E.A."/>
            <person name="Fulton L."/>
            <person name="Fulton R."/>
            <person name="Courtney L."/>
            <person name="Fronick C."/>
            <person name="O'Laughlin M."/>
            <person name="Godfrey J."/>
            <person name="Wilson R.M."/>
            <person name="Miner T."/>
            <person name="Farmer C."/>
            <person name="Delehaunty K."/>
            <person name="Cordes M."/>
            <person name="Minx P."/>
            <person name="Tomlinson C."/>
            <person name="Chen J."/>
            <person name="Wollam A."/>
            <person name="Pepin K.H."/>
            <person name="Bhonagiri V."/>
            <person name="Zhang X."/>
            <person name="Suruliraj S."/>
            <person name="Warren W."/>
            <person name="Mitreva M."/>
            <person name="Mardis E.R."/>
            <person name="Wilson R.K."/>
        </authorList>
    </citation>
    <scope>NUCLEOTIDE SEQUENCE [LARGE SCALE GENOMIC DNA]</scope>
    <source>
        <strain evidence="1 2">F0055</strain>
    </source>
</reference>
<keyword evidence="2" id="KW-1185">Reference proteome</keyword>
<dbReference type="STRING" id="1127699.HMPREF9151_00124"/>
<dbReference type="HOGENOM" id="CLU_3301419_0_0_10"/>
<gene>
    <name evidence="1" type="ORF">HMPREF9151_00124</name>
</gene>
<proteinExistence type="predicted"/>
<dbReference type="EMBL" id="AMEP01000015">
    <property type="protein sequence ID" value="EKY03990.1"/>
    <property type="molecule type" value="Genomic_DNA"/>
</dbReference>
<sequence>GRWYQMLAIEANQLLLGYKYATLTQLPEILIISKLHVFY</sequence>
<comment type="caution">
    <text evidence="1">The sequence shown here is derived from an EMBL/GenBank/DDBJ whole genome shotgun (WGS) entry which is preliminary data.</text>
</comment>
<accession>L1NL49</accession>
<dbReference type="Proteomes" id="UP000010433">
    <property type="component" value="Unassembled WGS sequence"/>
</dbReference>
<evidence type="ECO:0000313" key="1">
    <source>
        <dbReference type="EMBL" id="EKY03990.1"/>
    </source>
</evidence>
<organism evidence="1 2">
    <name type="scientific">Hoylesella saccharolytica F0055</name>
    <dbReference type="NCBI Taxonomy" id="1127699"/>
    <lineage>
        <taxon>Bacteria</taxon>
        <taxon>Pseudomonadati</taxon>
        <taxon>Bacteroidota</taxon>
        <taxon>Bacteroidia</taxon>
        <taxon>Bacteroidales</taxon>
        <taxon>Prevotellaceae</taxon>
        <taxon>Hoylesella</taxon>
    </lineage>
</organism>
<dbReference type="AlphaFoldDB" id="L1NL49"/>
<evidence type="ECO:0000313" key="2">
    <source>
        <dbReference type="Proteomes" id="UP000010433"/>
    </source>
</evidence>